<gene>
    <name evidence="2" type="ORF">ACFOKA_03600</name>
</gene>
<dbReference type="Pfam" id="PF22688">
    <property type="entry name" value="Hda_lid"/>
    <property type="match status" value="1"/>
</dbReference>
<accession>A0ABV7D1F3</accession>
<feature type="domain" description="Hda lid" evidence="1">
    <location>
        <begin position="167"/>
        <end position="219"/>
    </location>
</feature>
<dbReference type="RefSeq" id="WP_194212229.1">
    <property type="nucleotide sequence ID" value="NZ_CP061205.1"/>
</dbReference>
<dbReference type="EMBL" id="JBHRSL010000002">
    <property type="protein sequence ID" value="MFC3050986.1"/>
    <property type="molecule type" value="Genomic_DNA"/>
</dbReference>
<organism evidence="2 3">
    <name type="scientific">Kordiimonas pumila</name>
    <dbReference type="NCBI Taxonomy" id="2161677"/>
    <lineage>
        <taxon>Bacteria</taxon>
        <taxon>Pseudomonadati</taxon>
        <taxon>Pseudomonadota</taxon>
        <taxon>Alphaproteobacteria</taxon>
        <taxon>Kordiimonadales</taxon>
        <taxon>Kordiimonadaceae</taxon>
        <taxon>Kordiimonas</taxon>
    </lineage>
</organism>
<dbReference type="Gene3D" id="3.40.50.300">
    <property type="entry name" value="P-loop containing nucleotide triphosphate hydrolases"/>
    <property type="match status" value="1"/>
</dbReference>
<dbReference type="SUPFAM" id="SSF52540">
    <property type="entry name" value="P-loop containing nucleoside triphosphate hydrolases"/>
    <property type="match status" value="1"/>
</dbReference>
<dbReference type="Gene3D" id="1.10.8.60">
    <property type="match status" value="1"/>
</dbReference>
<dbReference type="InterPro" id="IPR027417">
    <property type="entry name" value="P-loop_NTPase"/>
</dbReference>
<proteinExistence type="predicted"/>
<name>A0ABV7D1F3_9PROT</name>
<dbReference type="Proteomes" id="UP001595444">
    <property type="component" value="Unassembled WGS sequence"/>
</dbReference>
<dbReference type="PANTHER" id="PTHR30050:SF5">
    <property type="entry name" value="DNAA REGULATORY INACTIVATOR HDA"/>
    <property type="match status" value="1"/>
</dbReference>
<protein>
    <submittedName>
        <fullName evidence="2">DnaA ATPase domain-containing protein</fullName>
    </submittedName>
</protein>
<comment type="caution">
    <text evidence="2">The sequence shown here is derived from an EMBL/GenBank/DDBJ whole genome shotgun (WGS) entry which is preliminary data.</text>
</comment>
<reference evidence="3" key="1">
    <citation type="journal article" date="2019" name="Int. J. Syst. Evol. Microbiol.">
        <title>The Global Catalogue of Microorganisms (GCM) 10K type strain sequencing project: providing services to taxonomists for standard genome sequencing and annotation.</title>
        <authorList>
            <consortium name="The Broad Institute Genomics Platform"/>
            <consortium name="The Broad Institute Genome Sequencing Center for Infectious Disease"/>
            <person name="Wu L."/>
            <person name="Ma J."/>
        </authorList>
    </citation>
    <scope>NUCLEOTIDE SEQUENCE [LARGE SCALE GENOMIC DNA]</scope>
    <source>
        <strain evidence="3">KCTC 62164</strain>
    </source>
</reference>
<evidence type="ECO:0000313" key="2">
    <source>
        <dbReference type="EMBL" id="MFC3050986.1"/>
    </source>
</evidence>
<evidence type="ECO:0000313" key="3">
    <source>
        <dbReference type="Proteomes" id="UP001595444"/>
    </source>
</evidence>
<evidence type="ECO:0000259" key="1">
    <source>
        <dbReference type="Pfam" id="PF22688"/>
    </source>
</evidence>
<dbReference type="PANTHER" id="PTHR30050">
    <property type="entry name" value="CHROMOSOMAL REPLICATION INITIATOR PROTEIN DNAA"/>
    <property type="match status" value="1"/>
</dbReference>
<sequence>MKTTHQIPLDLTHVPSFSREDFIVSGSNSAAITLLDNWQSWPGHTAALVGPTASGKTHIANIWAEETGAIRFNAGTRISELAESCSIVLDDIDDMLSTKTLSEENLFHLFNWSREKNGIMLITARTAPNNWPVKLPDLKSRLATVHIGTIGEPDDNLLLMLLVKLFSDRQLTVKHEVMTYITAHMERSFSAAYDLVNALDHVSLTTKRNITKPLVKSCLNGFANG</sequence>
<keyword evidence="3" id="KW-1185">Reference proteome</keyword>
<dbReference type="InterPro" id="IPR055199">
    <property type="entry name" value="Hda_lid"/>
</dbReference>